<evidence type="ECO:0000259" key="2">
    <source>
        <dbReference type="Pfam" id="PF20030"/>
    </source>
</evidence>
<keyword evidence="3" id="KW-0378">Hydrolase</keyword>
<evidence type="ECO:0000313" key="3">
    <source>
        <dbReference type="EMBL" id="PRQ05514.1"/>
    </source>
</evidence>
<dbReference type="RefSeq" id="WP_106091491.1">
    <property type="nucleotide sequence ID" value="NZ_PVNL01000093.1"/>
</dbReference>
<proteinExistence type="predicted"/>
<dbReference type="InterPro" id="IPR041538">
    <property type="entry name" value="RavA-like_AAA_lid"/>
</dbReference>
<sequence length="351" mass="40132">MSAPVTSDQLVNAEVESVEQLDYETLAGEAHQLRERLNRFRMALSNYFVERQEIVDLMTVCAIAQEPLLLVGVPGTAKSDLVTKFRDALGIPSEDYFEYMLTRFTEPSEVMGPIDINLLREGRYIRRAQGKLPSARMVFLDEIFKSNSAILNSLLTIINERKFYQDGLPVPVALKVLIAATNEIPEHAELAALKDRFCLKIVAHPVQDDHFFELIDAGLDAQTQRDLNLKPWVEGHASLLDLLKAHRYLTMQMSRRELLPDGSAQRDRHRYFSDELLRELHRLLKTLAREDGVFVSDRKVVKLYKLLRARAWLLHGGKVEREDLTLLAYLGETREELALLEDKVPKLLGLD</sequence>
<dbReference type="Gene3D" id="3.40.50.300">
    <property type="entry name" value="P-loop containing nucleotide triphosphate hydrolases"/>
    <property type="match status" value="1"/>
</dbReference>
<protein>
    <submittedName>
        <fullName evidence="3">ATPase RavA</fullName>
        <ecNumber evidence="3">3.6.3.-</ecNumber>
    </submittedName>
</protein>
<feature type="domain" description="ATPase RavA-like AAA lid" evidence="1">
    <location>
        <begin position="277"/>
        <end position="330"/>
    </location>
</feature>
<reference evidence="3 4" key="1">
    <citation type="submission" date="2018-03" db="EMBL/GenBank/DDBJ databases">
        <title>Draft Genome Sequences of the Obligatory Marine Myxobacteria Enhygromyxa salina SWB007.</title>
        <authorList>
            <person name="Poehlein A."/>
            <person name="Moghaddam J.A."/>
            <person name="Harms H."/>
            <person name="Alanjari M."/>
            <person name="Koenig G.M."/>
            <person name="Daniel R."/>
            <person name="Schaeberle T.F."/>
        </authorList>
    </citation>
    <scope>NUCLEOTIDE SEQUENCE [LARGE SCALE GENOMIC DNA]</scope>
    <source>
        <strain evidence="3 4">SWB007</strain>
    </source>
</reference>
<dbReference type="Proteomes" id="UP000238823">
    <property type="component" value="Unassembled WGS sequence"/>
</dbReference>
<evidence type="ECO:0000259" key="1">
    <source>
        <dbReference type="Pfam" id="PF17868"/>
    </source>
</evidence>
<evidence type="ECO:0000313" key="4">
    <source>
        <dbReference type="Proteomes" id="UP000238823"/>
    </source>
</evidence>
<dbReference type="SUPFAM" id="SSF52540">
    <property type="entry name" value="P-loop containing nucleoside triphosphate hydrolases"/>
    <property type="match status" value="1"/>
</dbReference>
<dbReference type="PANTHER" id="PTHR32204">
    <property type="entry name" value="ATPASE RAVA"/>
    <property type="match status" value="1"/>
</dbReference>
<dbReference type="InterPro" id="IPR027417">
    <property type="entry name" value="P-loop_NTPase"/>
</dbReference>
<dbReference type="InterPro" id="IPR045427">
    <property type="entry name" value="MoxR"/>
</dbReference>
<dbReference type="EC" id="3.6.3.-" evidence="3"/>
<feature type="domain" description="MoxR" evidence="2">
    <location>
        <begin position="36"/>
        <end position="226"/>
    </location>
</feature>
<dbReference type="InterPro" id="IPR050513">
    <property type="entry name" value="RavA_ATPases"/>
</dbReference>
<comment type="caution">
    <text evidence="3">The sequence shown here is derived from an EMBL/GenBank/DDBJ whole genome shotgun (WGS) entry which is preliminary data.</text>
</comment>
<gene>
    <name evidence="3" type="primary">ravA_1</name>
    <name evidence="3" type="ORF">ENSA7_45600</name>
</gene>
<dbReference type="Pfam" id="PF17868">
    <property type="entry name" value="AAA_lid_8"/>
    <property type="match status" value="1"/>
</dbReference>
<organism evidence="3 4">
    <name type="scientific">Enhygromyxa salina</name>
    <dbReference type="NCBI Taxonomy" id="215803"/>
    <lineage>
        <taxon>Bacteria</taxon>
        <taxon>Pseudomonadati</taxon>
        <taxon>Myxococcota</taxon>
        <taxon>Polyangia</taxon>
        <taxon>Nannocystales</taxon>
        <taxon>Nannocystaceae</taxon>
        <taxon>Enhygromyxa</taxon>
    </lineage>
</organism>
<accession>A0A2S9YK93</accession>
<dbReference type="AlphaFoldDB" id="A0A2S9YK93"/>
<dbReference type="GO" id="GO:0016787">
    <property type="term" value="F:hydrolase activity"/>
    <property type="evidence" value="ECO:0007669"/>
    <property type="project" value="UniProtKB-KW"/>
</dbReference>
<name>A0A2S9YK93_9BACT</name>
<dbReference type="PANTHER" id="PTHR32204:SF0">
    <property type="entry name" value="ATPASE RAVA"/>
    <property type="match status" value="1"/>
</dbReference>
<dbReference type="EMBL" id="PVNL01000093">
    <property type="protein sequence ID" value="PRQ05514.1"/>
    <property type="molecule type" value="Genomic_DNA"/>
</dbReference>
<dbReference type="Pfam" id="PF20030">
    <property type="entry name" value="bpMoxR"/>
    <property type="match status" value="1"/>
</dbReference>
<dbReference type="OrthoDB" id="1814213at2"/>